<evidence type="ECO:0000313" key="1">
    <source>
        <dbReference type="EMBL" id="KAK9081094.1"/>
    </source>
</evidence>
<comment type="caution">
    <text evidence="1">The sequence shown here is derived from an EMBL/GenBank/DDBJ whole genome shotgun (WGS) entry which is preliminary data.</text>
</comment>
<dbReference type="Proteomes" id="UP001420932">
    <property type="component" value="Unassembled WGS sequence"/>
</dbReference>
<dbReference type="EMBL" id="JBBNAF010000057">
    <property type="protein sequence ID" value="KAK9081094.1"/>
    <property type="molecule type" value="Genomic_DNA"/>
</dbReference>
<accession>A0AAP0DU55</accession>
<dbReference type="PANTHER" id="PTHR47376">
    <property type="entry name" value="OS02G0597700 PROTEIN"/>
    <property type="match status" value="1"/>
</dbReference>
<protein>
    <submittedName>
        <fullName evidence="1">Uncharacterized protein</fullName>
    </submittedName>
</protein>
<organism evidence="1 2">
    <name type="scientific">Stephania yunnanensis</name>
    <dbReference type="NCBI Taxonomy" id="152371"/>
    <lineage>
        <taxon>Eukaryota</taxon>
        <taxon>Viridiplantae</taxon>
        <taxon>Streptophyta</taxon>
        <taxon>Embryophyta</taxon>
        <taxon>Tracheophyta</taxon>
        <taxon>Spermatophyta</taxon>
        <taxon>Magnoliopsida</taxon>
        <taxon>Ranunculales</taxon>
        <taxon>Menispermaceae</taxon>
        <taxon>Menispermoideae</taxon>
        <taxon>Cissampelideae</taxon>
        <taxon>Stephania</taxon>
    </lineage>
</organism>
<gene>
    <name evidence="1" type="ORF">Syun_031266</name>
</gene>
<keyword evidence="2" id="KW-1185">Reference proteome</keyword>
<reference evidence="1 2" key="1">
    <citation type="submission" date="2024-01" db="EMBL/GenBank/DDBJ databases">
        <title>Genome assemblies of Stephania.</title>
        <authorList>
            <person name="Yang L."/>
        </authorList>
    </citation>
    <scope>NUCLEOTIDE SEQUENCE [LARGE SCALE GENOMIC DNA]</scope>
    <source>
        <strain evidence="1">YNDBR</strain>
        <tissue evidence="1">Leaf</tissue>
    </source>
</reference>
<sequence>MVDNGCKVVGEIKWEVRPRGMLVQKREDFDQSSGEIIIKVRVSTGSQWHGISIEATPTFQTNSNGLQAAVDEPLSIMTVMKMVVICDEVEIRERQQTADEVK</sequence>
<dbReference type="AlphaFoldDB" id="A0AAP0DU55"/>
<name>A0AAP0DU55_9MAGN</name>
<proteinExistence type="predicted"/>
<evidence type="ECO:0000313" key="2">
    <source>
        <dbReference type="Proteomes" id="UP001420932"/>
    </source>
</evidence>